<feature type="region of interest" description="Disordered" evidence="1">
    <location>
        <begin position="77"/>
        <end position="108"/>
    </location>
</feature>
<evidence type="ECO:0000313" key="4">
    <source>
        <dbReference type="Proteomes" id="UP000217790"/>
    </source>
</evidence>
<evidence type="ECO:0000256" key="2">
    <source>
        <dbReference type="SAM" id="Phobius"/>
    </source>
</evidence>
<reference evidence="4" key="1">
    <citation type="journal article" date="2017" name="Nat. Ecol. Evol.">
        <title>Genome expansion and lineage-specific genetic innovations in the forest pathogenic fungi Armillaria.</title>
        <authorList>
            <person name="Sipos G."/>
            <person name="Prasanna A.N."/>
            <person name="Walter M.C."/>
            <person name="O'Connor E."/>
            <person name="Balint B."/>
            <person name="Krizsan K."/>
            <person name="Kiss B."/>
            <person name="Hess J."/>
            <person name="Varga T."/>
            <person name="Slot J."/>
            <person name="Riley R."/>
            <person name="Boka B."/>
            <person name="Rigling D."/>
            <person name="Barry K."/>
            <person name="Lee J."/>
            <person name="Mihaltcheva S."/>
            <person name="LaButti K."/>
            <person name="Lipzen A."/>
            <person name="Waldron R."/>
            <person name="Moloney N.M."/>
            <person name="Sperisen C."/>
            <person name="Kredics L."/>
            <person name="Vagvoelgyi C."/>
            <person name="Patrignani A."/>
            <person name="Fitzpatrick D."/>
            <person name="Nagy I."/>
            <person name="Doyle S."/>
            <person name="Anderson J.B."/>
            <person name="Grigoriev I.V."/>
            <person name="Gueldener U."/>
            <person name="Muensterkoetter M."/>
            <person name="Nagy L.G."/>
        </authorList>
    </citation>
    <scope>NUCLEOTIDE SEQUENCE [LARGE SCALE GENOMIC DNA]</scope>
    <source>
        <strain evidence="4">Ar21-2</strain>
    </source>
</reference>
<proteinExistence type="predicted"/>
<keyword evidence="2" id="KW-1133">Transmembrane helix</keyword>
<name>A0A2H3CEW0_ARMGA</name>
<organism evidence="3 4">
    <name type="scientific">Armillaria gallica</name>
    <name type="common">Bulbous honey fungus</name>
    <name type="synonym">Armillaria bulbosa</name>
    <dbReference type="NCBI Taxonomy" id="47427"/>
    <lineage>
        <taxon>Eukaryota</taxon>
        <taxon>Fungi</taxon>
        <taxon>Dikarya</taxon>
        <taxon>Basidiomycota</taxon>
        <taxon>Agaricomycotina</taxon>
        <taxon>Agaricomycetes</taxon>
        <taxon>Agaricomycetidae</taxon>
        <taxon>Agaricales</taxon>
        <taxon>Marasmiineae</taxon>
        <taxon>Physalacriaceae</taxon>
        <taxon>Armillaria</taxon>
    </lineage>
</organism>
<protein>
    <submittedName>
        <fullName evidence="3">Uncharacterized protein</fullName>
    </submittedName>
</protein>
<accession>A0A2H3CEW0</accession>
<gene>
    <name evidence="3" type="ORF">ARMGADRAFT_1091125</name>
</gene>
<dbReference type="Proteomes" id="UP000217790">
    <property type="component" value="Unassembled WGS sequence"/>
</dbReference>
<evidence type="ECO:0000256" key="1">
    <source>
        <dbReference type="SAM" id="MobiDB-lite"/>
    </source>
</evidence>
<keyword evidence="2" id="KW-0812">Transmembrane</keyword>
<feature type="transmembrane region" description="Helical" evidence="2">
    <location>
        <begin position="6"/>
        <end position="24"/>
    </location>
</feature>
<dbReference type="AlphaFoldDB" id="A0A2H3CEW0"/>
<sequence length="108" mass="12497">MHPRLTHLPFFEWGIMILWLLFSLKPMVVVRLLTIPTPTFSTPYHLLQGHWCSNDLSTTIMDYGQSHDKLKYTIRPRNDSRTVVDPIPPLFQPPTSRVPHSSTPQPHA</sequence>
<feature type="compositionally biased region" description="Polar residues" evidence="1">
    <location>
        <begin position="93"/>
        <end position="108"/>
    </location>
</feature>
<dbReference type="EMBL" id="KZ293727">
    <property type="protein sequence ID" value="PBK81629.1"/>
    <property type="molecule type" value="Genomic_DNA"/>
</dbReference>
<evidence type="ECO:0000313" key="3">
    <source>
        <dbReference type="EMBL" id="PBK81629.1"/>
    </source>
</evidence>
<keyword evidence="2" id="KW-0472">Membrane</keyword>
<dbReference type="InParanoid" id="A0A2H3CEW0"/>
<keyword evidence="4" id="KW-1185">Reference proteome</keyword>